<protein>
    <submittedName>
        <fullName evidence="1">Glycosyltransferase family 1 protein</fullName>
    </submittedName>
</protein>
<name>A0ABX1G3W5_9MICC</name>
<reference evidence="1 2" key="1">
    <citation type="submission" date="2020-04" db="EMBL/GenBank/DDBJ databases">
        <title>Paeniglutamicibacter sp. ANT13_2, a novel actinomycete isolated from sediment in Antarctica.</title>
        <authorList>
            <person name="Sakdapetsiri C."/>
            <person name="Pinyakong O."/>
        </authorList>
    </citation>
    <scope>NUCLEOTIDE SEQUENCE [LARGE SCALE GENOMIC DNA]</scope>
    <source>
        <strain evidence="1 2">ANT13_2</strain>
    </source>
</reference>
<keyword evidence="2" id="KW-1185">Reference proteome</keyword>
<dbReference type="SUPFAM" id="SSF53756">
    <property type="entry name" value="UDP-Glycosyltransferase/glycogen phosphorylase"/>
    <property type="match status" value="1"/>
</dbReference>
<dbReference type="PANTHER" id="PTHR48050:SF13">
    <property type="entry name" value="STEROL 3-BETA-GLUCOSYLTRANSFERASE UGT80A2"/>
    <property type="match status" value="1"/>
</dbReference>
<evidence type="ECO:0000313" key="1">
    <source>
        <dbReference type="EMBL" id="NKG20931.1"/>
    </source>
</evidence>
<dbReference type="EMBL" id="JAAWVT010000003">
    <property type="protein sequence ID" value="NKG20931.1"/>
    <property type="molecule type" value="Genomic_DNA"/>
</dbReference>
<dbReference type="PANTHER" id="PTHR48050">
    <property type="entry name" value="STEROL 3-BETA-GLUCOSYLTRANSFERASE"/>
    <property type="match status" value="1"/>
</dbReference>
<organism evidence="1 2">
    <name type="scientific">Paeniglutamicibacter terrestris</name>
    <dbReference type="NCBI Taxonomy" id="2723403"/>
    <lineage>
        <taxon>Bacteria</taxon>
        <taxon>Bacillati</taxon>
        <taxon>Actinomycetota</taxon>
        <taxon>Actinomycetes</taxon>
        <taxon>Micrococcales</taxon>
        <taxon>Micrococcaceae</taxon>
        <taxon>Paeniglutamicibacter</taxon>
    </lineage>
</organism>
<dbReference type="Proteomes" id="UP000746595">
    <property type="component" value="Unassembled WGS sequence"/>
</dbReference>
<dbReference type="RefSeq" id="WP_168151751.1">
    <property type="nucleotide sequence ID" value="NZ_JAAWVT010000003.1"/>
</dbReference>
<accession>A0ABX1G3W5</accession>
<comment type="caution">
    <text evidence="1">The sequence shown here is derived from an EMBL/GenBank/DDBJ whole genome shotgun (WGS) entry which is preliminary data.</text>
</comment>
<evidence type="ECO:0000313" key="2">
    <source>
        <dbReference type="Proteomes" id="UP000746595"/>
    </source>
</evidence>
<dbReference type="InterPro" id="IPR050426">
    <property type="entry name" value="Glycosyltransferase_28"/>
</dbReference>
<proteinExistence type="predicted"/>
<gene>
    <name evidence="1" type="ORF">HED64_09470</name>
</gene>
<sequence>MAGAIYGDKFNDFLREVGLGRIGRLAYPLRNPDGSPVHVLPVPDHYPPSAHVTGYWFLDHRDGGDREPPAQMAGFRAAGEPPVYAGFGSIGFGKGANERRDAIIAALRVHGLRGIVATGWGSIPSRRCRLNCGRPAGGSADAGRAVPGGPAVLPARVHALGVGPVPLPARNLGTGLTDCLGELVRTGSYASRAEEVGAAIRAENSLAAGVRVLTQIAGVAATEV</sequence>
<dbReference type="Gene3D" id="3.40.50.2000">
    <property type="entry name" value="Glycogen Phosphorylase B"/>
    <property type="match status" value="2"/>
</dbReference>